<reference evidence="4 5" key="1">
    <citation type="submission" date="2020-08" db="EMBL/GenBank/DDBJ databases">
        <title>A Genomic Blueprint of the Chicken Gut Microbiome.</title>
        <authorList>
            <person name="Gilroy R."/>
            <person name="Ravi A."/>
            <person name="Getino M."/>
            <person name="Pursley I."/>
            <person name="Horton D.L."/>
            <person name="Alikhan N.-F."/>
            <person name="Baker D."/>
            <person name="Gharbi K."/>
            <person name="Hall N."/>
            <person name="Watson M."/>
            <person name="Adriaenssens E.M."/>
            <person name="Foster-Nyarko E."/>
            <person name="Jarju S."/>
            <person name="Secka A."/>
            <person name="Antonio M."/>
            <person name="Oren A."/>
            <person name="Chaudhuri R."/>
            <person name="La Ragione R.M."/>
            <person name="Hildebrand F."/>
            <person name="Pallen M.J."/>
        </authorList>
    </citation>
    <scope>NUCLEOTIDE SEQUENCE [LARGE SCALE GENOMIC DNA]</scope>
    <source>
        <strain evidence="4 5">Sa2BVA3</strain>
    </source>
</reference>
<organism evidence="4 5">
    <name type="scientific">Luteimonas colneyensis</name>
    <dbReference type="NCBI Taxonomy" id="2762230"/>
    <lineage>
        <taxon>Bacteria</taxon>
        <taxon>Pseudomonadati</taxon>
        <taxon>Pseudomonadota</taxon>
        <taxon>Gammaproteobacteria</taxon>
        <taxon>Lysobacterales</taxon>
        <taxon>Lysobacteraceae</taxon>
        <taxon>Luteimonas</taxon>
    </lineage>
</organism>
<dbReference type="Proteomes" id="UP000647183">
    <property type="component" value="Unassembled WGS sequence"/>
</dbReference>
<evidence type="ECO:0000313" key="4">
    <source>
        <dbReference type="EMBL" id="MBD7986639.1"/>
    </source>
</evidence>
<feature type="region of interest" description="Disordered" evidence="1">
    <location>
        <begin position="214"/>
        <end position="250"/>
    </location>
</feature>
<evidence type="ECO:0000313" key="5">
    <source>
        <dbReference type="Proteomes" id="UP000647183"/>
    </source>
</evidence>
<dbReference type="EMBL" id="JACSQJ010000001">
    <property type="protein sequence ID" value="MBD7986639.1"/>
    <property type="molecule type" value="Genomic_DNA"/>
</dbReference>
<dbReference type="InterPro" id="IPR011933">
    <property type="entry name" value="Double_TM_dom"/>
</dbReference>
<feature type="transmembrane region" description="Helical" evidence="2">
    <location>
        <begin position="58"/>
        <end position="75"/>
    </location>
</feature>
<gene>
    <name evidence="4" type="ORF">H9645_01180</name>
</gene>
<keyword evidence="2" id="KW-1133">Transmembrane helix</keyword>
<dbReference type="NCBIfam" id="TIGR02226">
    <property type="entry name" value="two_anch"/>
    <property type="match status" value="1"/>
</dbReference>
<evidence type="ECO:0000256" key="2">
    <source>
        <dbReference type="SAM" id="Phobius"/>
    </source>
</evidence>
<feature type="compositionally biased region" description="Basic and acidic residues" evidence="1">
    <location>
        <begin position="271"/>
        <end position="296"/>
    </location>
</feature>
<feature type="compositionally biased region" description="Acidic residues" evidence="1">
    <location>
        <begin position="122"/>
        <end position="131"/>
    </location>
</feature>
<keyword evidence="2" id="KW-0812">Transmembrane</keyword>
<sequence>MMPGLLLPAGLLALAALALPLLLHLARREDQRPVDFAALRWLSARVRPRRRLRFEERLLLALRLLLVALLALLLARPVLPLEGRDAAWIVAAPGVAAEALRDARHVGDGAAATAEAGRDIDVDGDGDGDGDTDGRNDGTTVQRRWLAPGFPALGDAPAPAHGPATISLLRELDMRMPTVTPLVVLVPPVLDGVDAERPRLSRPVQWRVVPAGDDRAAGDIVGGTADDADSNSSARTPTPTPTPTPTIIIRDAGNGTGARYLRAVSAAWQEPRDGARHDDAGDHSGHGSSDHARDTGDAMVGEPGEVRAARASTGLEVHAWLAAGELPAEAMAWIEAGGTALLAHDVRLAALDGAPTLWHDDQGRPLLRGTALGSGHVLQWTRALEPEAMPVLLEADFPHRLRAALQPPPPPARVLAAEHAPLTGNVGPWPQGLRELSPWLALAIALLCLLERWLASGTRRERQP</sequence>
<feature type="region of interest" description="Disordered" evidence="1">
    <location>
        <begin position="115"/>
        <end position="142"/>
    </location>
</feature>
<protein>
    <submittedName>
        <fullName evidence="4">BatA domain-containing protein</fullName>
    </submittedName>
</protein>
<feature type="domain" description="Aerotolerance regulator N-terminal" evidence="3">
    <location>
        <begin position="2"/>
        <end position="77"/>
    </location>
</feature>
<proteinExistence type="predicted"/>
<accession>A0ABR8UGA6</accession>
<keyword evidence="2" id="KW-0472">Membrane</keyword>
<name>A0ABR8UGA6_9GAMM</name>
<dbReference type="Pfam" id="PF07584">
    <property type="entry name" value="BatA"/>
    <property type="match status" value="1"/>
</dbReference>
<dbReference type="InterPro" id="IPR024163">
    <property type="entry name" value="Aerotolerance_reg_N"/>
</dbReference>
<evidence type="ECO:0000256" key="1">
    <source>
        <dbReference type="SAM" id="MobiDB-lite"/>
    </source>
</evidence>
<feature type="region of interest" description="Disordered" evidence="1">
    <location>
        <begin position="271"/>
        <end position="300"/>
    </location>
</feature>
<evidence type="ECO:0000259" key="3">
    <source>
        <dbReference type="Pfam" id="PF07584"/>
    </source>
</evidence>
<comment type="caution">
    <text evidence="4">The sequence shown here is derived from an EMBL/GenBank/DDBJ whole genome shotgun (WGS) entry which is preliminary data.</text>
</comment>
<keyword evidence="5" id="KW-1185">Reference proteome</keyword>